<accession>A0AA46BMW5</accession>
<dbReference type="AlphaFoldDB" id="A0AA46BMW5"/>
<dbReference type="Proteomes" id="UP000254118">
    <property type="component" value="Unassembled WGS sequence"/>
</dbReference>
<sequence length="98" mass="10141">MVVVFPLVMGGEGGATRGLGFLCSPGEWGAHVTLSAMTSQERTRSGQGDDRDPMATARALDDLVRSIDAGEVGASSSERAYLIGAAEALRRLVDSGAM</sequence>
<name>A0AA46BMW5_9MICO</name>
<proteinExistence type="predicted"/>
<comment type="caution">
    <text evidence="1">The sequence shown here is derived from an EMBL/GenBank/DDBJ whole genome shotgun (WGS) entry which is preliminary data.</text>
</comment>
<reference evidence="1 2" key="1">
    <citation type="submission" date="2018-06" db="EMBL/GenBank/DDBJ databases">
        <authorList>
            <consortium name="Pathogen Informatics"/>
            <person name="Doyle S."/>
        </authorList>
    </citation>
    <scope>NUCLEOTIDE SEQUENCE [LARGE SCALE GENOMIC DNA]</scope>
    <source>
        <strain evidence="1 2">NCTC7915</strain>
    </source>
</reference>
<protein>
    <submittedName>
        <fullName evidence="1">Uncharacterized protein</fullName>
    </submittedName>
</protein>
<evidence type="ECO:0000313" key="1">
    <source>
        <dbReference type="EMBL" id="STD08649.1"/>
    </source>
</evidence>
<organism evidence="1 2">
    <name type="scientific">Dermatophilus congolensis</name>
    <dbReference type="NCBI Taxonomy" id="1863"/>
    <lineage>
        <taxon>Bacteria</taxon>
        <taxon>Bacillati</taxon>
        <taxon>Actinomycetota</taxon>
        <taxon>Actinomycetes</taxon>
        <taxon>Micrococcales</taxon>
        <taxon>Dermatophilaceae</taxon>
        <taxon>Dermatophilus</taxon>
    </lineage>
</organism>
<dbReference type="EMBL" id="UFYA01000001">
    <property type="protein sequence ID" value="STD08649.1"/>
    <property type="molecule type" value="Genomic_DNA"/>
</dbReference>
<evidence type="ECO:0000313" key="2">
    <source>
        <dbReference type="Proteomes" id="UP000254118"/>
    </source>
</evidence>
<gene>
    <name evidence="1" type="ORF">NCTC7915_01053</name>
</gene>